<protein>
    <submittedName>
        <fullName evidence="3">Uncharacterized protein</fullName>
    </submittedName>
</protein>
<sequence>MYLAGSQLVAKYLVRRRRLQRMSTSRCLQACIDYLMFLVAFGIVFTNLLGWLISLAVLCYNAHAIHILGKKTEREKLEKLAQKGPKPEETPAANAGGSGTGAEAKASESTSAKTGVSTDDHRNYAVVAGVVTGLSALGWYLLSKDKKTEELHD</sequence>
<dbReference type="PANTHER" id="PTHR33878:SF1">
    <property type="entry name" value="OS08G0559000 PROTEIN"/>
    <property type="match status" value="1"/>
</dbReference>
<keyword evidence="4" id="KW-1185">Reference proteome</keyword>
<evidence type="ECO:0000256" key="1">
    <source>
        <dbReference type="SAM" id="MobiDB-lite"/>
    </source>
</evidence>
<dbReference type="Gramene" id="KVH90722">
    <property type="protein sequence ID" value="KVH90722"/>
    <property type="gene ID" value="Ccrd_007319"/>
</dbReference>
<comment type="caution">
    <text evidence="3">The sequence shown here is derived from an EMBL/GenBank/DDBJ whole genome shotgun (WGS) entry which is preliminary data.</text>
</comment>
<dbReference type="EMBL" id="LEKV01005097">
    <property type="protein sequence ID" value="KVH90722.1"/>
    <property type="molecule type" value="Genomic_DNA"/>
</dbReference>
<evidence type="ECO:0000313" key="4">
    <source>
        <dbReference type="Proteomes" id="UP000243975"/>
    </source>
</evidence>
<feature type="region of interest" description="Disordered" evidence="1">
    <location>
        <begin position="77"/>
        <end position="118"/>
    </location>
</feature>
<dbReference type="InterPro" id="IPR045284">
    <property type="entry name" value="At2g27730-like"/>
</dbReference>
<accession>A0A103XHC9</accession>
<name>A0A103XHC9_CYNCS</name>
<dbReference type="PANTHER" id="PTHR33878">
    <property type="entry name" value="OS08G0559000 PROTEIN"/>
    <property type="match status" value="1"/>
</dbReference>
<proteinExistence type="predicted"/>
<evidence type="ECO:0000256" key="2">
    <source>
        <dbReference type="SAM" id="Phobius"/>
    </source>
</evidence>
<feature type="transmembrane region" description="Helical" evidence="2">
    <location>
        <begin position="123"/>
        <end position="142"/>
    </location>
</feature>
<feature type="compositionally biased region" description="Low complexity" evidence="1">
    <location>
        <begin position="101"/>
        <end position="115"/>
    </location>
</feature>
<keyword evidence="2" id="KW-0472">Membrane</keyword>
<gene>
    <name evidence="3" type="ORF">Ccrd_007319</name>
</gene>
<dbReference type="Proteomes" id="UP000243975">
    <property type="component" value="Unassembled WGS sequence"/>
</dbReference>
<dbReference type="AlphaFoldDB" id="A0A103XHC9"/>
<dbReference type="STRING" id="59895.A0A103XHC9"/>
<keyword evidence="2" id="KW-1133">Transmembrane helix</keyword>
<reference evidence="3 4" key="1">
    <citation type="journal article" date="2016" name="Sci. Rep.">
        <title>The genome sequence of the outbreeding globe artichoke constructed de novo incorporating a phase-aware low-pass sequencing strategy of F1 progeny.</title>
        <authorList>
            <person name="Scaglione D."/>
            <person name="Reyes-Chin-Wo S."/>
            <person name="Acquadro A."/>
            <person name="Froenicke L."/>
            <person name="Portis E."/>
            <person name="Beitel C."/>
            <person name="Tirone M."/>
            <person name="Mauro R."/>
            <person name="Lo Monaco A."/>
            <person name="Mauromicale G."/>
            <person name="Faccioli P."/>
            <person name="Cattivelli L."/>
            <person name="Rieseberg L."/>
            <person name="Michelmore R."/>
            <person name="Lanteri S."/>
        </authorList>
    </citation>
    <scope>NUCLEOTIDE SEQUENCE [LARGE SCALE GENOMIC DNA]</scope>
    <source>
        <strain evidence="3">2C</strain>
    </source>
</reference>
<feature type="compositionally biased region" description="Basic and acidic residues" evidence="1">
    <location>
        <begin position="77"/>
        <end position="89"/>
    </location>
</feature>
<organism evidence="3 4">
    <name type="scientific">Cynara cardunculus var. scolymus</name>
    <name type="common">Globe artichoke</name>
    <name type="synonym">Cynara scolymus</name>
    <dbReference type="NCBI Taxonomy" id="59895"/>
    <lineage>
        <taxon>Eukaryota</taxon>
        <taxon>Viridiplantae</taxon>
        <taxon>Streptophyta</taxon>
        <taxon>Embryophyta</taxon>
        <taxon>Tracheophyta</taxon>
        <taxon>Spermatophyta</taxon>
        <taxon>Magnoliopsida</taxon>
        <taxon>eudicotyledons</taxon>
        <taxon>Gunneridae</taxon>
        <taxon>Pentapetalae</taxon>
        <taxon>asterids</taxon>
        <taxon>campanulids</taxon>
        <taxon>Asterales</taxon>
        <taxon>Asteraceae</taxon>
        <taxon>Carduoideae</taxon>
        <taxon>Cardueae</taxon>
        <taxon>Carduinae</taxon>
        <taxon>Cynara</taxon>
    </lineage>
</organism>
<evidence type="ECO:0000313" key="3">
    <source>
        <dbReference type="EMBL" id="KVH90722.1"/>
    </source>
</evidence>
<keyword evidence="2" id="KW-0812">Transmembrane</keyword>